<sequence>MSTPSAENLAGRVAAEERGGISRPRVQVIGIGCHPDHLTAEARAALAGCDYVVAAAKSDDDALLAFRAEVCARAGVELVVVPDPERDRDDPADYPGAVRDWHAARADAWGAVIRERGGTAGFLVWGDPALYDSTIRVVESLGIPYDVVPGLSAPQLLAARHRIVLHEVGQPLLVTTGRRLLADARDHDNLVVMLDGGLACSRLAGDWQVWWGANLGSDSERLVEGRLADVLPAIEAARAEARAEAGWVMDTYLLRRVGASAHS</sequence>
<evidence type="ECO:0000313" key="8">
    <source>
        <dbReference type="Proteomes" id="UP000246018"/>
    </source>
</evidence>
<reference evidence="7 8" key="1">
    <citation type="submission" date="2018-04" db="EMBL/GenBank/DDBJ databases">
        <title>Genome of Nocardioides gansuensis WSJ-1.</title>
        <authorList>
            <person name="Wu S."/>
            <person name="Wang G."/>
        </authorList>
    </citation>
    <scope>NUCLEOTIDE SEQUENCE [LARGE SCALE GENOMIC DNA]</scope>
    <source>
        <strain evidence="7 8">WSJ-1</strain>
    </source>
</reference>
<dbReference type="EMBL" id="QDGZ01000001">
    <property type="protein sequence ID" value="PVG84383.1"/>
    <property type="molecule type" value="Genomic_DNA"/>
</dbReference>
<dbReference type="GO" id="GO:0043819">
    <property type="term" value="F:precorrin-6A synthase (deacetylating) activity"/>
    <property type="evidence" value="ECO:0007669"/>
    <property type="project" value="InterPro"/>
</dbReference>
<evidence type="ECO:0000259" key="6">
    <source>
        <dbReference type="Pfam" id="PF00590"/>
    </source>
</evidence>
<organism evidence="7 8">
    <name type="scientific">Nocardioides gansuensis</name>
    <dbReference type="NCBI Taxonomy" id="2138300"/>
    <lineage>
        <taxon>Bacteria</taxon>
        <taxon>Bacillati</taxon>
        <taxon>Actinomycetota</taxon>
        <taxon>Actinomycetes</taxon>
        <taxon>Propionibacteriales</taxon>
        <taxon>Nocardioidaceae</taxon>
        <taxon>Nocardioides</taxon>
    </lineage>
</organism>
<evidence type="ECO:0000256" key="5">
    <source>
        <dbReference type="ARBA" id="ARBA00022691"/>
    </source>
</evidence>
<name>A0A2T8FF96_9ACTN</name>
<comment type="pathway">
    <text evidence="1">Cofactor biosynthesis; adenosylcobalamin biosynthesis.</text>
</comment>
<comment type="caution">
    <text evidence="7">The sequence shown here is derived from an EMBL/GenBank/DDBJ whole genome shotgun (WGS) entry which is preliminary data.</text>
</comment>
<dbReference type="InterPro" id="IPR014776">
    <property type="entry name" value="4pyrrole_Mease_sub2"/>
</dbReference>
<evidence type="ECO:0000256" key="3">
    <source>
        <dbReference type="ARBA" id="ARBA00022603"/>
    </source>
</evidence>
<evidence type="ECO:0000256" key="2">
    <source>
        <dbReference type="ARBA" id="ARBA00022573"/>
    </source>
</evidence>
<dbReference type="NCBIfam" id="TIGR02434">
    <property type="entry name" value="CobF"/>
    <property type="match status" value="1"/>
</dbReference>
<protein>
    <submittedName>
        <fullName evidence="7">Precorrin-6A synthase (Deacetylating)</fullName>
    </submittedName>
</protein>
<dbReference type="Pfam" id="PF00590">
    <property type="entry name" value="TP_methylase"/>
    <property type="match status" value="1"/>
</dbReference>
<dbReference type="CDD" id="cd11643">
    <property type="entry name" value="Precorrin-6A-synthase"/>
    <property type="match status" value="1"/>
</dbReference>
<dbReference type="GO" id="GO:0009236">
    <property type="term" value="P:cobalamin biosynthetic process"/>
    <property type="evidence" value="ECO:0007669"/>
    <property type="project" value="UniProtKB-KW"/>
</dbReference>
<dbReference type="Gene3D" id="3.40.1010.10">
    <property type="entry name" value="Cobalt-precorrin-4 Transmethylase, Domain 1"/>
    <property type="match status" value="1"/>
</dbReference>
<keyword evidence="3" id="KW-0489">Methyltransferase</keyword>
<accession>A0A2T8FF96</accession>
<dbReference type="AlphaFoldDB" id="A0A2T8FF96"/>
<dbReference type="PIRSF" id="PIRSF036525">
    <property type="entry name" value="CobF"/>
    <property type="match status" value="1"/>
</dbReference>
<keyword evidence="5" id="KW-0949">S-adenosyl-L-methionine</keyword>
<proteinExistence type="predicted"/>
<dbReference type="RefSeq" id="WP_116570514.1">
    <property type="nucleotide sequence ID" value="NZ_QDGZ01000001.1"/>
</dbReference>
<dbReference type="OrthoDB" id="9787471at2"/>
<dbReference type="Proteomes" id="UP000246018">
    <property type="component" value="Unassembled WGS sequence"/>
</dbReference>
<keyword evidence="4" id="KW-0808">Transferase</keyword>
<keyword evidence="8" id="KW-1185">Reference proteome</keyword>
<dbReference type="PANTHER" id="PTHR43467:SF1">
    <property type="entry name" value="PRECORRIN-6A SYNTHASE [DEACETYLATING]"/>
    <property type="match status" value="1"/>
</dbReference>
<dbReference type="GO" id="GO:0032259">
    <property type="term" value="P:methylation"/>
    <property type="evidence" value="ECO:0007669"/>
    <property type="project" value="UniProtKB-KW"/>
</dbReference>
<dbReference type="InterPro" id="IPR012797">
    <property type="entry name" value="CobF"/>
</dbReference>
<evidence type="ECO:0000256" key="1">
    <source>
        <dbReference type="ARBA" id="ARBA00004953"/>
    </source>
</evidence>
<evidence type="ECO:0000313" key="7">
    <source>
        <dbReference type="EMBL" id="PVG84383.1"/>
    </source>
</evidence>
<feature type="domain" description="Tetrapyrrole methylase" evidence="6">
    <location>
        <begin position="26"/>
        <end position="230"/>
    </location>
</feature>
<dbReference type="PANTHER" id="PTHR43467">
    <property type="entry name" value="COBALT-PRECORRIN-2 C(20)-METHYLTRANSFERASE"/>
    <property type="match status" value="1"/>
</dbReference>
<dbReference type="InterPro" id="IPR035996">
    <property type="entry name" value="4pyrrol_Methylase_sf"/>
</dbReference>
<gene>
    <name evidence="7" type="ORF">DDE18_01805</name>
</gene>
<evidence type="ECO:0000256" key="4">
    <source>
        <dbReference type="ARBA" id="ARBA00022679"/>
    </source>
</evidence>
<dbReference type="InterPro" id="IPR014777">
    <property type="entry name" value="4pyrrole_Mease_sub1"/>
</dbReference>
<keyword evidence="2" id="KW-0169">Cobalamin biosynthesis</keyword>
<dbReference type="Gene3D" id="3.30.950.10">
    <property type="entry name" value="Methyltransferase, Cobalt-precorrin-4 Transmethylase, Domain 2"/>
    <property type="match status" value="1"/>
</dbReference>
<dbReference type="InterPro" id="IPR000878">
    <property type="entry name" value="4pyrrol_Mease"/>
</dbReference>
<dbReference type="SUPFAM" id="SSF53790">
    <property type="entry name" value="Tetrapyrrole methylase"/>
    <property type="match status" value="1"/>
</dbReference>